<proteinExistence type="predicted"/>
<dbReference type="EMBL" id="UYJE01003777">
    <property type="protein sequence ID" value="VDI22351.1"/>
    <property type="molecule type" value="Genomic_DNA"/>
</dbReference>
<gene>
    <name evidence="1" type="ORF">MGAL_10B046194</name>
</gene>
<name>A0A8B6DPI7_MYTGA</name>
<reference evidence="1" key="1">
    <citation type="submission" date="2018-11" db="EMBL/GenBank/DDBJ databases">
        <authorList>
            <person name="Alioto T."/>
            <person name="Alioto T."/>
        </authorList>
    </citation>
    <scope>NUCLEOTIDE SEQUENCE</scope>
</reference>
<organism evidence="1 2">
    <name type="scientific">Mytilus galloprovincialis</name>
    <name type="common">Mediterranean mussel</name>
    <dbReference type="NCBI Taxonomy" id="29158"/>
    <lineage>
        <taxon>Eukaryota</taxon>
        <taxon>Metazoa</taxon>
        <taxon>Spiralia</taxon>
        <taxon>Lophotrochozoa</taxon>
        <taxon>Mollusca</taxon>
        <taxon>Bivalvia</taxon>
        <taxon>Autobranchia</taxon>
        <taxon>Pteriomorphia</taxon>
        <taxon>Mytilida</taxon>
        <taxon>Mytiloidea</taxon>
        <taxon>Mytilidae</taxon>
        <taxon>Mytilinae</taxon>
        <taxon>Mytilus</taxon>
    </lineage>
</organism>
<sequence>MYQSFLPDKISKTYCNSSKLKAKLEKHYKDAIVFFAQQGQGKSSIVFASDISIGDAVKAANSIKAELELLEIKADLSTCSSTKTNEQTDMHVLYAAASILRQKMENVYISGDYYPANDEASLEMSEAMLPTSLISFITWLLDKKSFETFSSVSMDISHDIRRKCAALAECLVSNCILHGTFGFNTRQRFERKQDKALVYDEKVSSLMQCLPFTKPKMRGEPLRRQNALELLNSCTDPIGQTPDLLWVIRRMICREGSVLPHELSSNCTEQFVPFWSGFFSTLADFKPDRTIVAYGPIIDNKPSDMATVFTAMHNCQNLAQISGMQLHIN</sequence>
<dbReference type="AlphaFoldDB" id="A0A8B6DPI7"/>
<evidence type="ECO:0000313" key="1">
    <source>
        <dbReference type="EMBL" id="VDI22351.1"/>
    </source>
</evidence>
<accession>A0A8B6DPI7</accession>
<evidence type="ECO:0000313" key="2">
    <source>
        <dbReference type="Proteomes" id="UP000596742"/>
    </source>
</evidence>
<protein>
    <submittedName>
        <fullName evidence="1">Uncharacterized protein</fullName>
    </submittedName>
</protein>
<dbReference type="Proteomes" id="UP000596742">
    <property type="component" value="Unassembled WGS sequence"/>
</dbReference>
<dbReference type="OrthoDB" id="8964762at2759"/>
<keyword evidence="2" id="KW-1185">Reference proteome</keyword>
<comment type="caution">
    <text evidence="1">The sequence shown here is derived from an EMBL/GenBank/DDBJ whole genome shotgun (WGS) entry which is preliminary data.</text>
</comment>